<dbReference type="Proteomes" id="UP001187192">
    <property type="component" value="Unassembled WGS sequence"/>
</dbReference>
<name>A0AA88D9S5_FICCA</name>
<dbReference type="Gene3D" id="1.10.510.10">
    <property type="entry name" value="Transferase(Phosphotransferase) domain 1"/>
    <property type="match status" value="1"/>
</dbReference>
<evidence type="ECO:0000256" key="3">
    <source>
        <dbReference type="ARBA" id="ARBA00022679"/>
    </source>
</evidence>
<dbReference type="GO" id="GO:0016020">
    <property type="term" value="C:membrane"/>
    <property type="evidence" value="ECO:0007669"/>
    <property type="project" value="UniProtKB-SubCell"/>
</dbReference>
<evidence type="ECO:0000256" key="13">
    <source>
        <dbReference type="SAM" id="Phobius"/>
    </source>
</evidence>
<evidence type="ECO:0000256" key="9">
    <source>
        <dbReference type="ARBA" id="ARBA00022989"/>
    </source>
</evidence>
<dbReference type="FunFam" id="3.30.200.20:FF:000039">
    <property type="entry name" value="receptor-like protein kinase FERONIA"/>
    <property type="match status" value="1"/>
</dbReference>
<comment type="subcellular location">
    <subcellularLocation>
        <location evidence="1">Membrane</location>
        <topology evidence="1">Single-pass membrane protein</topology>
    </subcellularLocation>
</comment>
<dbReference type="AlphaFoldDB" id="A0AA88D9S5"/>
<keyword evidence="7" id="KW-0418">Kinase</keyword>
<dbReference type="FunFam" id="2.60.120.430:FF:000001">
    <property type="entry name" value="Receptor-like protein kinase FERONIA"/>
    <property type="match status" value="1"/>
</dbReference>
<dbReference type="InterPro" id="IPR011009">
    <property type="entry name" value="Kinase-like_dom_sf"/>
</dbReference>
<evidence type="ECO:0000259" key="14">
    <source>
        <dbReference type="PROSITE" id="PS50011"/>
    </source>
</evidence>
<dbReference type="SMART" id="SM00220">
    <property type="entry name" value="S_TKc"/>
    <property type="match status" value="1"/>
</dbReference>
<dbReference type="InterPro" id="IPR024788">
    <property type="entry name" value="Malectin-like_Carb-bd_dom"/>
</dbReference>
<dbReference type="CDD" id="cd14066">
    <property type="entry name" value="STKc_IRAK"/>
    <property type="match status" value="1"/>
</dbReference>
<dbReference type="GO" id="GO:0004674">
    <property type="term" value="F:protein serine/threonine kinase activity"/>
    <property type="evidence" value="ECO:0007669"/>
    <property type="project" value="UniProtKB-KW"/>
</dbReference>
<keyword evidence="6 12" id="KW-0547">Nucleotide-binding</keyword>
<evidence type="ECO:0000256" key="5">
    <source>
        <dbReference type="ARBA" id="ARBA00022729"/>
    </source>
</evidence>
<dbReference type="InterPro" id="IPR008271">
    <property type="entry name" value="Ser/Thr_kinase_AS"/>
</dbReference>
<dbReference type="Gene3D" id="2.60.120.430">
    <property type="entry name" value="Galactose-binding lectin"/>
    <property type="match status" value="2"/>
</dbReference>
<evidence type="ECO:0000256" key="6">
    <source>
        <dbReference type="ARBA" id="ARBA00022741"/>
    </source>
</evidence>
<evidence type="ECO:0000256" key="1">
    <source>
        <dbReference type="ARBA" id="ARBA00004167"/>
    </source>
</evidence>
<dbReference type="Gene3D" id="3.30.200.20">
    <property type="entry name" value="Phosphorylase Kinase, domain 1"/>
    <property type="match status" value="1"/>
</dbReference>
<dbReference type="FunFam" id="1.10.510.10:FF:000058">
    <property type="entry name" value="Receptor-like protein kinase FERONIA"/>
    <property type="match status" value="1"/>
</dbReference>
<reference evidence="15" key="1">
    <citation type="submission" date="2023-07" db="EMBL/GenBank/DDBJ databases">
        <title>draft genome sequence of fig (Ficus carica).</title>
        <authorList>
            <person name="Takahashi T."/>
            <person name="Nishimura K."/>
        </authorList>
    </citation>
    <scope>NUCLEOTIDE SEQUENCE</scope>
</reference>
<dbReference type="PANTHER" id="PTHR47989">
    <property type="entry name" value="OS01G0750732 PROTEIN"/>
    <property type="match status" value="1"/>
</dbReference>
<keyword evidence="3" id="KW-0808">Transferase</keyword>
<keyword evidence="5" id="KW-0732">Signal</keyword>
<keyword evidence="10 13" id="KW-0472">Membrane</keyword>
<keyword evidence="4 13" id="KW-0812">Transmembrane</keyword>
<feature type="transmembrane region" description="Helical" evidence="13">
    <location>
        <begin position="393"/>
        <end position="416"/>
    </location>
</feature>
<dbReference type="SUPFAM" id="SSF56112">
    <property type="entry name" value="Protein kinase-like (PK-like)"/>
    <property type="match status" value="1"/>
</dbReference>
<accession>A0AA88D9S5</accession>
<sequence>MSILCFSSNVSSQSVPLDEFLIDCGSSENVSVGKRLFLADESFPNILKTPKNVFVSTNSSSTLSSFDSKLYQTARVFDEISHYSFPIRKPGQHWIRLYFFPFVAENRNLSSAKFSVSAQSFTLLKDFHIDHGSTIKEYSVNISSDTLVLTFTPSTDSFAFVNALEVLPLPEDLLPGDAKTVGLQDGRRNLQKHALQTVMRVNMGNVSVSPQNDTLARSWVPDGSFLIHSSEKFVSDIDAVKFRTGFSEDIAPKSVYGTATKLITEGDPIYANVSWHFDADPGFEYLVRFHFCDIVNSSALDLNFNVYVNSWFVSSYNDISNRDLGVVGVPYFWDVVVKVDDRSKLKVSVGPRSVDDTYANAFLNGLEIMKLSNSRDSLAVLDTSSATKYKWKIVLVACLSAGLFVAAVSGVIIVLLCRRRRRNLSTVNGTNEIALLSGTESAYRFPLVVIQEATDNFSENLVIGVGGFGKVYKGVLRDNREVAVKRGFPQSNQGLREFQTEIEMLSQFRHRHLVSLIGYCDEQNEMIIIYEYMENGTLKEHLYHTDRPSLSWRQRLQICIGSARGLHYLHTGPAKAIIHRDVKSANILLDENLMAKVADFGLSKTGPDIDQTHVSTAVKGSFGYLDPEYLIMQQLTDKSDVYSFGVVMLEVLCGRPVIDPSLSREKVNLIEWAMPHQKRGQLEEIVDPCLAGQVKPESLSKFGEIAEKCLAERGALRPTMGDVLWNLEYVLQLQGAAQKTPSENAELSSSQVSHVSQRGTEVSSVNLGDLADVSMSKVFAQMVREEMD</sequence>
<dbReference type="PANTHER" id="PTHR47989:SF62">
    <property type="entry name" value="OS05G0423500 PROTEIN"/>
    <property type="match status" value="1"/>
</dbReference>
<evidence type="ECO:0000313" key="15">
    <source>
        <dbReference type="EMBL" id="GMN51233.1"/>
    </source>
</evidence>
<evidence type="ECO:0000256" key="12">
    <source>
        <dbReference type="PROSITE-ProRule" id="PRU10141"/>
    </source>
</evidence>
<organism evidence="15 16">
    <name type="scientific">Ficus carica</name>
    <name type="common">Common fig</name>
    <dbReference type="NCBI Taxonomy" id="3494"/>
    <lineage>
        <taxon>Eukaryota</taxon>
        <taxon>Viridiplantae</taxon>
        <taxon>Streptophyta</taxon>
        <taxon>Embryophyta</taxon>
        <taxon>Tracheophyta</taxon>
        <taxon>Spermatophyta</taxon>
        <taxon>Magnoliopsida</taxon>
        <taxon>eudicotyledons</taxon>
        <taxon>Gunneridae</taxon>
        <taxon>Pentapetalae</taxon>
        <taxon>rosids</taxon>
        <taxon>fabids</taxon>
        <taxon>Rosales</taxon>
        <taxon>Moraceae</taxon>
        <taxon>Ficeae</taxon>
        <taxon>Ficus</taxon>
    </lineage>
</organism>
<dbReference type="PROSITE" id="PS00108">
    <property type="entry name" value="PROTEIN_KINASE_ST"/>
    <property type="match status" value="1"/>
</dbReference>
<dbReference type="InterPro" id="IPR017441">
    <property type="entry name" value="Protein_kinase_ATP_BS"/>
</dbReference>
<keyword evidence="11" id="KW-0325">Glycoprotein</keyword>
<dbReference type="InterPro" id="IPR001245">
    <property type="entry name" value="Ser-Thr/Tyr_kinase_cat_dom"/>
</dbReference>
<keyword evidence="16" id="KW-1185">Reference proteome</keyword>
<dbReference type="EMBL" id="BTGU01000036">
    <property type="protein sequence ID" value="GMN51233.1"/>
    <property type="molecule type" value="Genomic_DNA"/>
</dbReference>
<evidence type="ECO:0000256" key="11">
    <source>
        <dbReference type="ARBA" id="ARBA00023180"/>
    </source>
</evidence>
<keyword evidence="9 13" id="KW-1133">Transmembrane helix</keyword>
<proteinExistence type="predicted"/>
<dbReference type="Pfam" id="PF07714">
    <property type="entry name" value="PK_Tyr_Ser-Thr"/>
    <property type="match status" value="1"/>
</dbReference>
<dbReference type="Pfam" id="PF12819">
    <property type="entry name" value="Malectin_like"/>
    <property type="match status" value="1"/>
</dbReference>
<feature type="binding site" evidence="12">
    <location>
        <position position="485"/>
    </location>
    <ligand>
        <name>ATP</name>
        <dbReference type="ChEBI" id="CHEBI:30616"/>
    </ligand>
</feature>
<gene>
    <name evidence="15" type="ORF">TIFTF001_020387</name>
</gene>
<keyword evidence="8 12" id="KW-0067">ATP-binding</keyword>
<protein>
    <recommendedName>
        <fullName evidence="14">Protein kinase domain-containing protein</fullName>
    </recommendedName>
</protein>
<evidence type="ECO:0000256" key="10">
    <source>
        <dbReference type="ARBA" id="ARBA00023136"/>
    </source>
</evidence>
<evidence type="ECO:0000256" key="8">
    <source>
        <dbReference type="ARBA" id="ARBA00022840"/>
    </source>
</evidence>
<evidence type="ECO:0000256" key="7">
    <source>
        <dbReference type="ARBA" id="ARBA00022777"/>
    </source>
</evidence>
<evidence type="ECO:0000256" key="4">
    <source>
        <dbReference type="ARBA" id="ARBA00022692"/>
    </source>
</evidence>
<dbReference type="PROSITE" id="PS00107">
    <property type="entry name" value="PROTEIN_KINASE_ATP"/>
    <property type="match status" value="1"/>
</dbReference>
<dbReference type="GO" id="GO:0005524">
    <property type="term" value="F:ATP binding"/>
    <property type="evidence" value="ECO:0007669"/>
    <property type="project" value="UniProtKB-UniRule"/>
</dbReference>
<feature type="domain" description="Protein kinase" evidence="14">
    <location>
        <begin position="457"/>
        <end position="730"/>
    </location>
</feature>
<comment type="caution">
    <text evidence="15">The sequence shown here is derived from an EMBL/GenBank/DDBJ whole genome shotgun (WGS) entry which is preliminary data.</text>
</comment>
<evidence type="ECO:0000256" key="2">
    <source>
        <dbReference type="ARBA" id="ARBA00022527"/>
    </source>
</evidence>
<evidence type="ECO:0000313" key="16">
    <source>
        <dbReference type="Proteomes" id="UP001187192"/>
    </source>
</evidence>
<dbReference type="PROSITE" id="PS50011">
    <property type="entry name" value="PROTEIN_KINASE_DOM"/>
    <property type="match status" value="1"/>
</dbReference>
<dbReference type="InterPro" id="IPR000719">
    <property type="entry name" value="Prot_kinase_dom"/>
</dbReference>
<dbReference type="FunFam" id="2.60.120.430:FF:000005">
    <property type="entry name" value="Putative receptor-like protein kinase"/>
    <property type="match status" value="1"/>
</dbReference>
<keyword evidence="2" id="KW-0723">Serine/threonine-protein kinase</keyword>